<evidence type="ECO:0000256" key="5">
    <source>
        <dbReference type="ARBA" id="ARBA00022692"/>
    </source>
</evidence>
<feature type="transmembrane region" description="Helical" evidence="8">
    <location>
        <begin position="101"/>
        <end position="119"/>
    </location>
</feature>
<feature type="transmembrane region" description="Helical" evidence="8">
    <location>
        <begin position="44"/>
        <end position="64"/>
    </location>
</feature>
<dbReference type="Proteomes" id="UP000754226">
    <property type="component" value="Unassembled WGS sequence"/>
</dbReference>
<evidence type="ECO:0000256" key="1">
    <source>
        <dbReference type="ARBA" id="ARBA00004651"/>
    </source>
</evidence>
<evidence type="ECO:0000313" key="10">
    <source>
        <dbReference type="Proteomes" id="UP000754226"/>
    </source>
</evidence>
<dbReference type="InterPro" id="IPR052017">
    <property type="entry name" value="TSUP"/>
</dbReference>
<evidence type="ECO:0000256" key="3">
    <source>
        <dbReference type="ARBA" id="ARBA00022448"/>
    </source>
</evidence>
<comment type="similarity">
    <text evidence="2 8">Belongs to the 4-toluene sulfonate uptake permease (TSUP) (TC 2.A.102) family.</text>
</comment>
<comment type="caution">
    <text evidence="9">The sequence shown here is derived from an EMBL/GenBank/DDBJ whole genome shotgun (WGS) entry which is preliminary data.</text>
</comment>
<comment type="subcellular location">
    <subcellularLocation>
        <location evidence="1 8">Cell membrane</location>
        <topology evidence="1 8">Multi-pass membrane protein</topology>
    </subcellularLocation>
</comment>
<feature type="transmembrane region" description="Helical" evidence="8">
    <location>
        <begin position="12"/>
        <end position="38"/>
    </location>
</feature>
<gene>
    <name evidence="9" type="ORF">KHX13_06040</name>
</gene>
<name>A0A943I4G3_9FIRM</name>
<protein>
    <recommendedName>
        <fullName evidence="8">Probable membrane transporter protein</fullName>
    </recommendedName>
</protein>
<keyword evidence="5 8" id="KW-0812">Transmembrane</keyword>
<evidence type="ECO:0000256" key="8">
    <source>
        <dbReference type="RuleBase" id="RU363041"/>
    </source>
</evidence>
<evidence type="ECO:0000256" key="2">
    <source>
        <dbReference type="ARBA" id="ARBA00009142"/>
    </source>
</evidence>
<evidence type="ECO:0000256" key="6">
    <source>
        <dbReference type="ARBA" id="ARBA00022989"/>
    </source>
</evidence>
<keyword evidence="4 8" id="KW-1003">Cell membrane</keyword>
<dbReference type="InterPro" id="IPR002781">
    <property type="entry name" value="TM_pro_TauE-like"/>
</dbReference>
<keyword evidence="3" id="KW-0813">Transport</keyword>
<organism evidence="9 10">
    <name type="scientific">Acidaminococcus intestini</name>
    <dbReference type="NCBI Taxonomy" id="187327"/>
    <lineage>
        <taxon>Bacteria</taxon>
        <taxon>Bacillati</taxon>
        <taxon>Bacillota</taxon>
        <taxon>Negativicutes</taxon>
        <taxon>Acidaminococcales</taxon>
        <taxon>Acidaminococcaceae</taxon>
        <taxon>Acidaminococcus</taxon>
    </lineage>
</organism>
<evidence type="ECO:0000256" key="7">
    <source>
        <dbReference type="ARBA" id="ARBA00023136"/>
    </source>
</evidence>
<accession>A0A943I4G3</accession>
<dbReference type="EMBL" id="JAGZCZ010000006">
    <property type="protein sequence ID" value="MBS5519877.1"/>
    <property type="molecule type" value="Genomic_DNA"/>
</dbReference>
<feature type="transmembrane region" description="Helical" evidence="8">
    <location>
        <begin position="140"/>
        <end position="169"/>
    </location>
</feature>
<reference evidence="9" key="1">
    <citation type="submission" date="2021-02" db="EMBL/GenBank/DDBJ databases">
        <title>Infant gut strain persistence is associated with maternal origin, phylogeny, and functional potential including surface adhesion and iron acquisition.</title>
        <authorList>
            <person name="Lou Y.C."/>
        </authorList>
    </citation>
    <scope>NUCLEOTIDE SEQUENCE</scope>
    <source>
        <strain evidence="9">L3_106_000M1_dasL3_106_000M1_concoct_15</strain>
    </source>
</reference>
<keyword evidence="7 8" id="KW-0472">Membrane</keyword>
<evidence type="ECO:0000313" key="9">
    <source>
        <dbReference type="EMBL" id="MBS5519877.1"/>
    </source>
</evidence>
<sequence>MIEFSWVHLGFLMLAGFVGSFIDAIVGGGGLITLPAWMATGLPMAYALGSNKMASVVGAITSFTTFMRSGRVDRRMLRCMPLSVIGSALGAVIASSLPELLLRYIVIAALVLVALYTFFKKDWGGADQIASFSRKDLVGILAMILFLGAYDGFFGPGTGTFLIFGFLYFGYNFVTAAGNAKAMNLASNLGGIAAFLFLGKVYFIYAIPMALCEIVGAYLGAKIAISRGVGFIRTLYLIVTVLLIGKQVYEVFLR</sequence>
<dbReference type="PANTHER" id="PTHR30269">
    <property type="entry name" value="TRANSMEMBRANE PROTEIN YFCA"/>
    <property type="match status" value="1"/>
</dbReference>
<dbReference type="GO" id="GO:0005886">
    <property type="term" value="C:plasma membrane"/>
    <property type="evidence" value="ECO:0007669"/>
    <property type="project" value="UniProtKB-SubCell"/>
</dbReference>
<feature type="transmembrane region" description="Helical" evidence="8">
    <location>
        <begin position="231"/>
        <end position="249"/>
    </location>
</feature>
<dbReference type="PANTHER" id="PTHR30269:SF0">
    <property type="entry name" value="MEMBRANE TRANSPORTER PROTEIN YFCA-RELATED"/>
    <property type="match status" value="1"/>
</dbReference>
<dbReference type="Pfam" id="PF01925">
    <property type="entry name" value="TauE"/>
    <property type="match status" value="1"/>
</dbReference>
<proteinExistence type="inferred from homology"/>
<dbReference type="AlphaFoldDB" id="A0A943I4G3"/>
<evidence type="ECO:0000256" key="4">
    <source>
        <dbReference type="ARBA" id="ARBA00022475"/>
    </source>
</evidence>
<feature type="transmembrane region" description="Helical" evidence="8">
    <location>
        <begin position="189"/>
        <end position="219"/>
    </location>
</feature>
<keyword evidence="6 8" id="KW-1133">Transmembrane helix</keyword>